<comment type="caution">
    <text evidence="4">The sequence shown here is derived from an EMBL/GenBank/DDBJ whole genome shotgun (WGS) entry which is preliminary data.</text>
</comment>
<evidence type="ECO:0000256" key="1">
    <source>
        <dbReference type="SAM" id="MobiDB-lite"/>
    </source>
</evidence>
<dbReference type="InterPro" id="IPR012551">
    <property type="entry name" value="DUF1707_SHOCT-like"/>
</dbReference>
<reference evidence="4 5" key="1">
    <citation type="submission" date="2019-12" db="EMBL/GenBank/DDBJ databases">
        <title>Nocardia macrotermitis sp. nov. and Nocardia aurantia sp. nov., isolated from the gut of the fungus growing-termite Macrotermes natalensis.</title>
        <authorList>
            <person name="Christine B."/>
            <person name="Rene B."/>
        </authorList>
    </citation>
    <scope>NUCLEOTIDE SEQUENCE [LARGE SCALE GENOMIC DNA]</scope>
    <source>
        <strain evidence="4 5">DSM 102126</strain>
    </source>
</reference>
<dbReference type="RefSeq" id="WP_161104455.1">
    <property type="nucleotide sequence ID" value="NZ_JBHLYI010000007.1"/>
</dbReference>
<keyword evidence="5" id="KW-1185">Reference proteome</keyword>
<dbReference type="Proteomes" id="UP000431901">
    <property type="component" value="Unassembled WGS sequence"/>
</dbReference>
<proteinExistence type="predicted"/>
<dbReference type="AlphaFoldDB" id="A0A6I4WHZ3"/>
<dbReference type="EMBL" id="WUTW01000004">
    <property type="protein sequence ID" value="MXQ66242.1"/>
    <property type="molecule type" value="Genomic_DNA"/>
</dbReference>
<dbReference type="Pfam" id="PF08044">
    <property type="entry name" value="DUF1707"/>
    <property type="match status" value="1"/>
</dbReference>
<organism evidence="4 5">
    <name type="scientific">Actinomadura rayongensis</name>
    <dbReference type="NCBI Taxonomy" id="1429076"/>
    <lineage>
        <taxon>Bacteria</taxon>
        <taxon>Bacillati</taxon>
        <taxon>Actinomycetota</taxon>
        <taxon>Actinomycetes</taxon>
        <taxon>Streptosporangiales</taxon>
        <taxon>Thermomonosporaceae</taxon>
        <taxon>Actinomadura</taxon>
    </lineage>
</organism>
<accession>A0A6I4WHZ3</accession>
<dbReference type="PANTHER" id="PTHR40763:SF4">
    <property type="entry name" value="DUF1707 DOMAIN-CONTAINING PROTEIN"/>
    <property type="match status" value="1"/>
</dbReference>
<dbReference type="PANTHER" id="PTHR40763">
    <property type="entry name" value="MEMBRANE PROTEIN-RELATED"/>
    <property type="match status" value="1"/>
</dbReference>
<evidence type="ECO:0000259" key="3">
    <source>
        <dbReference type="Pfam" id="PF09922"/>
    </source>
</evidence>
<gene>
    <name evidence="4" type="ORF">GQ466_19670</name>
</gene>
<feature type="domain" description="DUF1707" evidence="2">
    <location>
        <begin position="20"/>
        <end position="72"/>
    </location>
</feature>
<evidence type="ECO:0000313" key="4">
    <source>
        <dbReference type="EMBL" id="MXQ66242.1"/>
    </source>
</evidence>
<dbReference type="OrthoDB" id="4772576at2"/>
<feature type="region of interest" description="Disordered" evidence="1">
    <location>
        <begin position="1"/>
        <end position="24"/>
    </location>
</feature>
<feature type="domain" description="Cell wall-active antibiotics response LiaF-like C-terminal" evidence="3">
    <location>
        <begin position="108"/>
        <end position="168"/>
    </location>
</feature>
<dbReference type="Pfam" id="PF09922">
    <property type="entry name" value="LiaF-like_C"/>
    <property type="match status" value="1"/>
</dbReference>
<evidence type="ECO:0000313" key="5">
    <source>
        <dbReference type="Proteomes" id="UP000431901"/>
    </source>
</evidence>
<name>A0A6I4WHZ3_9ACTN</name>
<dbReference type="InterPro" id="IPR024425">
    <property type="entry name" value="LiaF-like_C"/>
</dbReference>
<protein>
    <submittedName>
        <fullName evidence="4">DUF1707 domain-containing protein</fullName>
    </submittedName>
</protein>
<sequence length="213" mass="22614">MSAPTPQHGPVPSSDRTAPVRASGAERAAVVERLRVASVEGRLTFQELTDRTAAAYAARTRGELERVTGDLPALGAPGAAPAPRQVVRRFTAIMGDCDARPAGRIDQDLEALAVLGDVVLDLRAAQVPSGEVTVSAMAVLGDVRIIVPDGVRVEMTGRAVLGDRRVLVGDQEPDRRLPVVRVRANSILGDVRIVAGDRQDARRRPVTEPRAAD</sequence>
<evidence type="ECO:0000259" key="2">
    <source>
        <dbReference type="Pfam" id="PF08044"/>
    </source>
</evidence>